<dbReference type="InterPro" id="IPR028349">
    <property type="entry name" value="PafC-like"/>
</dbReference>
<dbReference type="GO" id="GO:0003677">
    <property type="term" value="F:DNA binding"/>
    <property type="evidence" value="ECO:0007669"/>
    <property type="project" value="UniProtKB-KW"/>
</dbReference>
<protein>
    <submittedName>
        <fullName evidence="4">DNA-binding transcriptional regulator YafY</fullName>
    </submittedName>
</protein>
<dbReference type="Pfam" id="PF13280">
    <property type="entry name" value="WYL"/>
    <property type="match status" value="1"/>
</dbReference>
<dbReference type="Pfam" id="PF25583">
    <property type="entry name" value="WCX"/>
    <property type="match status" value="1"/>
</dbReference>
<dbReference type="InterPro" id="IPR013196">
    <property type="entry name" value="HTH_11"/>
</dbReference>
<dbReference type="InterPro" id="IPR001034">
    <property type="entry name" value="DeoR_HTH"/>
</dbReference>
<dbReference type="InterPro" id="IPR051534">
    <property type="entry name" value="CBASS_pafABC_assoc_protein"/>
</dbReference>
<dbReference type="InterPro" id="IPR036390">
    <property type="entry name" value="WH_DNA-bd_sf"/>
</dbReference>
<dbReference type="PANTHER" id="PTHR34580:SF8">
    <property type="entry name" value="WYL DOMAIN-CONTAINING PROTEIN"/>
    <property type="match status" value="1"/>
</dbReference>
<dbReference type="Gene3D" id="1.10.10.10">
    <property type="entry name" value="Winged helix-like DNA-binding domain superfamily/Winged helix DNA-binding domain"/>
    <property type="match status" value="1"/>
</dbReference>
<reference evidence="4 5" key="1">
    <citation type="submission" date="2023-07" db="EMBL/GenBank/DDBJ databases">
        <title>Genomic Encyclopedia of Type Strains, Phase IV (KMG-IV): sequencing the most valuable type-strain genomes for metagenomic binning, comparative biology and taxonomic classification.</title>
        <authorList>
            <person name="Goeker M."/>
        </authorList>
    </citation>
    <scope>NUCLEOTIDE SEQUENCE [LARGE SCALE GENOMIC DNA]</scope>
    <source>
        <strain evidence="4 5">DSM 12751</strain>
    </source>
</reference>
<proteinExistence type="predicted"/>
<dbReference type="InterPro" id="IPR026881">
    <property type="entry name" value="WYL_dom"/>
</dbReference>
<dbReference type="Pfam" id="PF08279">
    <property type="entry name" value="HTH_11"/>
    <property type="match status" value="1"/>
</dbReference>
<keyword evidence="2" id="KW-0804">Transcription</keyword>
<keyword evidence="5" id="KW-1185">Reference proteome</keyword>
<feature type="domain" description="HTH deoR-type" evidence="3">
    <location>
        <begin position="2"/>
        <end position="57"/>
    </location>
</feature>
<dbReference type="PROSITE" id="PS52050">
    <property type="entry name" value="WYL"/>
    <property type="match status" value="1"/>
</dbReference>
<evidence type="ECO:0000256" key="2">
    <source>
        <dbReference type="ARBA" id="ARBA00023163"/>
    </source>
</evidence>
<dbReference type="InterPro" id="IPR036388">
    <property type="entry name" value="WH-like_DNA-bd_sf"/>
</dbReference>
<evidence type="ECO:0000256" key="1">
    <source>
        <dbReference type="ARBA" id="ARBA00023015"/>
    </source>
</evidence>
<gene>
    <name evidence="4" type="ORF">J2S11_000229</name>
</gene>
<dbReference type="SUPFAM" id="SSF46785">
    <property type="entry name" value="Winged helix' DNA-binding domain"/>
    <property type="match status" value="1"/>
</dbReference>
<dbReference type="PROSITE" id="PS51000">
    <property type="entry name" value="HTH_DEOR_2"/>
    <property type="match status" value="1"/>
</dbReference>
<dbReference type="PANTHER" id="PTHR34580">
    <property type="match status" value="1"/>
</dbReference>
<evidence type="ECO:0000313" key="4">
    <source>
        <dbReference type="EMBL" id="MDQ0164330.1"/>
    </source>
</evidence>
<dbReference type="RefSeq" id="WP_307389776.1">
    <property type="nucleotide sequence ID" value="NZ_BAAADK010000009.1"/>
</dbReference>
<dbReference type="InterPro" id="IPR057727">
    <property type="entry name" value="WCX_dom"/>
</dbReference>
<comment type="caution">
    <text evidence="4">The sequence shown here is derived from an EMBL/GenBank/DDBJ whole genome shotgun (WGS) entry which is preliminary data.</text>
</comment>
<keyword evidence="4" id="KW-0238">DNA-binding</keyword>
<dbReference type="EMBL" id="JAUSTY010000001">
    <property type="protein sequence ID" value="MDQ0164330.1"/>
    <property type="molecule type" value="Genomic_DNA"/>
</dbReference>
<dbReference type="Proteomes" id="UP001235840">
    <property type="component" value="Unassembled WGS sequence"/>
</dbReference>
<keyword evidence="1" id="KW-0805">Transcription regulation</keyword>
<evidence type="ECO:0000313" key="5">
    <source>
        <dbReference type="Proteomes" id="UP001235840"/>
    </source>
</evidence>
<organism evidence="4 5">
    <name type="scientific">Caldalkalibacillus horti</name>
    <dbReference type="NCBI Taxonomy" id="77523"/>
    <lineage>
        <taxon>Bacteria</taxon>
        <taxon>Bacillati</taxon>
        <taxon>Bacillota</taxon>
        <taxon>Bacilli</taxon>
        <taxon>Bacillales</taxon>
        <taxon>Bacillaceae</taxon>
        <taxon>Caldalkalibacillus</taxon>
    </lineage>
</organism>
<evidence type="ECO:0000259" key="3">
    <source>
        <dbReference type="PROSITE" id="PS51000"/>
    </source>
</evidence>
<dbReference type="PIRSF" id="PIRSF016838">
    <property type="entry name" value="PafC"/>
    <property type="match status" value="1"/>
</dbReference>
<name>A0ABT9VTW4_9BACI</name>
<accession>A0ABT9VTW4</accession>
<sequence length="317" mass="36915">MKLERLLSIVVLLLNRKKVQAKELADLFEVSVRTIYRDIESINQAGIPIVTLQGANGGIGLVEGYKLDRNILTNNELTAIFTALQSLSTTHANTTHQLLLEKLSSIVPTNDAERFLEQTKQFIIDLSSWSDNPELENKIEQLKKSIERQWVVTFLYCSPQGDRTHRSVEPYTLVLKRHSWYLYAFCQNRERFRLFKLQRMKNIDLTNEAFVRESISLADIPWQKEWNKPANQQKVVLRFHPKTHQLAEEWFGVEKLNKDKQGYYVVESLFPEDNWLYGFILSFGAGVEVLEPTHLRQKIKDIAKQVGNQYAESKQYN</sequence>